<evidence type="ECO:0008006" key="4">
    <source>
        <dbReference type="Google" id="ProtNLM"/>
    </source>
</evidence>
<organism evidence="2 3">
    <name type="scientific">Durusdinium trenchii</name>
    <dbReference type="NCBI Taxonomy" id="1381693"/>
    <lineage>
        <taxon>Eukaryota</taxon>
        <taxon>Sar</taxon>
        <taxon>Alveolata</taxon>
        <taxon>Dinophyceae</taxon>
        <taxon>Suessiales</taxon>
        <taxon>Symbiodiniaceae</taxon>
        <taxon>Durusdinium</taxon>
    </lineage>
</organism>
<feature type="compositionally biased region" description="Basic residues" evidence="1">
    <location>
        <begin position="95"/>
        <end position="107"/>
    </location>
</feature>
<dbReference type="Proteomes" id="UP001642484">
    <property type="component" value="Unassembled WGS sequence"/>
</dbReference>
<evidence type="ECO:0000313" key="3">
    <source>
        <dbReference type="Proteomes" id="UP001642484"/>
    </source>
</evidence>
<evidence type="ECO:0000256" key="1">
    <source>
        <dbReference type="SAM" id="MobiDB-lite"/>
    </source>
</evidence>
<dbReference type="SUPFAM" id="SSF56399">
    <property type="entry name" value="ADP-ribosylation"/>
    <property type="match status" value="1"/>
</dbReference>
<gene>
    <name evidence="2" type="ORF">CCMP2556_LOCUS49964</name>
</gene>
<dbReference type="EMBL" id="CAXAMN010026917">
    <property type="protein sequence ID" value="CAK9106988.1"/>
    <property type="molecule type" value="Genomic_DNA"/>
</dbReference>
<feature type="region of interest" description="Disordered" evidence="1">
    <location>
        <begin position="126"/>
        <end position="151"/>
    </location>
</feature>
<protein>
    <recommendedName>
        <fullName evidence="4">PARP catalytic domain-containing protein</fullName>
    </recommendedName>
</protein>
<evidence type="ECO:0000313" key="2">
    <source>
        <dbReference type="EMBL" id="CAK9106988.1"/>
    </source>
</evidence>
<name>A0ABP0S3R2_9DINO</name>
<sequence length="516" mass="56956">MSETCFTGVQVTAGFNKSSTSSRESSRFCLVVTAGDGMRSASRFFTNPFCPGPCSFGPVARVQFQRRGSMCLASDGEGFEEMPPPTRSDQFPARHGTRKRLNVPKRGKAALRASWQGQGLEVLRGRSAWKRSSTASRRRHTPRQDRARGAMRRHREIRIELMEVFSQPDEEADFELFEEDQIPQSEASALHVSFAEGGAWMKCPEGSKESEIDRLSLASTRATPREDSYTPLAPLTRWELALLRAERSARRYAAVDLVPSRRCPVATSAEPHATKESIEKLLKEFQTKVQWKSHRASPSFELLRREFLTKHGPSFCPMLQKALGEVSLWPTPLNTPVQKTFYSSCCGLDGDLIPTFHGTRACSLSSIYQNGLVVPGGKNNVKVLHGSAYGVGIYTARVGNPWLSMNYSSGWTGLLVCGVLDNHDAQTVRHAGDAVVVFDERRVAPLFVAVPSSQPMARALGIMPGQAAVVHMPARRHQGPRTNTVGARASTPAAFLMRTAARKRRPRGSRWLSGKG</sequence>
<dbReference type="Gene3D" id="3.90.228.10">
    <property type="match status" value="1"/>
</dbReference>
<comment type="caution">
    <text evidence="2">The sequence shown here is derived from an EMBL/GenBank/DDBJ whole genome shotgun (WGS) entry which is preliminary data.</text>
</comment>
<accession>A0ABP0S3R2</accession>
<reference evidence="2 3" key="1">
    <citation type="submission" date="2024-02" db="EMBL/GenBank/DDBJ databases">
        <authorList>
            <person name="Chen Y."/>
            <person name="Shah S."/>
            <person name="Dougan E. K."/>
            <person name="Thang M."/>
            <person name="Chan C."/>
        </authorList>
    </citation>
    <scope>NUCLEOTIDE SEQUENCE [LARGE SCALE GENOMIC DNA]</scope>
</reference>
<keyword evidence="3" id="KW-1185">Reference proteome</keyword>
<proteinExistence type="predicted"/>
<feature type="region of interest" description="Disordered" evidence="1">
    <location>
        <begin position="76"/>
        <end position="107"/>
    </location>
</feature>